<reference evidence="2 3" key="1">
    <citation type="submission" date="2019-06" db="EMBL/GenBank/DDBJ databases">
        <title>Sequencing the genomes of 1000 actinobacteria strains.</title>
        <authorList>
            <person name="Klenk H.-P."/>
        </authorList>
    </citation>
    <scope>NUCLEOTIDE SEQUENCE [LARGE SCALE GENOMIC DNA]</scope>
    <source>
        <strain evidence="2 3">DSM 19828</strain>
    </source>
</reference>
<protein>
    <recommendedName>
        <fullName evidence="4">Lipoprotein</fullName>
    </recommendedName>
</protein>
<keyword evidence="3" id="KW-1185">Reference proteome</keyword>
<name>A0A542EE06_9MICO</name>
<gene>
    <name evidence="2" type="ORF">FB459_0997</name>
</gene>
<dbReference type="Proteomes" id="UP000320806">
    <property type="component" value="Unassembled WGS sequence"/>
</dbReference>
<dbReference type="PROSITE" id="PS51257">
    <property type="entry name" value="PROKAR_LIPOPROTEIN"/>
    <property type="match status" value="1"/>
</dbReference>
<accession>A0A542EE06</accession>
<dbReference type="Gene3D" id="2.50.20.20">
    <property type="match status" value="1"/>
</dbReference>
<organism evidence="2 3">
    <name type="scientific">Yimella lutea</name>
    <dbReference type="NCBI Taxonomy" id="587872"/>
    <lineage>
        <taxon>Bacteria</taxon>
        <taxon>Bacillati</taxon>
        <taxon>Actinomycetota</taxon>
        <taxon>Actinomycetes</taxon>
        <taxon>Micrococcales</taxon>
        <taxon>Dermacoccaceae</taxon>
        <taxon>Yimella</taxon>
    </lineage>
</organism>
<dbReference type="AlphaFoldDB" id="A0A542EE06"/>
<evidence type="ECO:0008006" key="4">
    <source>
        <dbReference type="Google" id="ProtNLM"/>
    </source>
</evidence>
<feature type="region of interest" description="Disordered" evidence="1">
    <location>
        <begin position="20"/>
        <end position="64"/>
    </location>
</feature>
<comment type="caution">
    <text evidence="2">The sequence shown here is derived from an EMBL/GenBank/DDBJ whole genome shotgun (WGS) entry which is preliminary data.</text>
</comment>
<evidence type="ECO:0000313" key="2">
    <source>
        <dbReference type="EMBL" id="TQJ13572.1"/>
    </source>
</evidence>
<evidence type="ECO:0000313" key="3">
    <source>
        <dbReference type="Proteomes" id="UP000320806"/>
    </source>
</evidence>
<sequence>MRKIAVTVTLASALALTGCQDNKVNPAPTSGTSSATTSSSTSTSSGVAPTSTSSTSSSESSSAAQAVGSKVPGATLAQQIHAALTDAKTVKYYSGNLGSAQSSSPSSDSLTDTVQLKLDDPMTAAFTDGGSSKRDVIAVDGVVYGYDRRSKNWVKQSQTPSPLEQQFVATYTSQIAELDPRVAADMLSAGEAVVKGQTTIGGVQATHYAVTATGAALMDKQVASMKAHGCDLLAVPEIKKSFDKAKAKDGATQYTLEVFLDPQNRPLVYLEPTKGGGSKSGRDYAKYTGYGDELSIEAPSSWKTFAEVEKLSPTASARTSSSSS</sequence>
<feature type="compositionally biased region" description="Low complexity" evidence="1">
    <location>
        <begin position="26"/>
        <end position="64"/>
    </location>
</feature>
<proteinExistence type="predicted"/>
<evidence type="ECO:0000256" key="1">
    <source>
        <dbReference type="SAM" id="MobiDB-lite"/>
    </source>
</evidence>
<dbReference type="EMBL" id="VFMO01000001">
    <property type="protein sequence ID" value="TQJ13572.1"/>
    <property type="molecule type" value="Genomic_DNA"/>
</dbReference>